<dbReference type="PANTHER" id="PTHR42806">
    <property type="entry name" value="GLYCINE CLEAVAGE SYSTEM P-PROTEIN"/>
    <property type="match status" value="1"/>
</dbReference>
<sequence length="466" mass="49738">MSPSHPYMANSAEGSRQALLDAIGITDADELFAQIPADHRSDDNVRRVAGIRSEYELRRLIEGRLRGGISTDSHVSFLGGGYWKHHVPALCDEIASRPEISTSVWGTPSSDHGRNQAWFEFASQLGALVDLEFVGLPVYSWGCAAGHALRMAARMTGRRVVLIPDNIDRERRLVIDTYAGYRELGGSIEVREVPVDEATGTLSVDALERALGDDIAAVYVETPNSWGVIEHDIARIVEAAHAAGAEAIVGVDPISLGGLASPAAFGADIVVGSIQPLGIHLNAGGGVGGFIASRDEERYARQFPTLQVSIAPTIRGGERAFGMTLFGQSSYGARELGNDWTGNSVYLWAVRAAVYLALLGPAGMRELAETVASNARRTAELIGAVPGVSVRYGDRIFKEFVVDFSATGRSVGEINAALLEHGILGGHDLTGSHPRLDGCALYSVTEVISEADVRQLISALEEVVAR</sequence>
<dbReference type="EC" id="1.4.4.2" evidence="3"/>
<keyword evidence="1 3" id="KW-0560">Oxidoreductase</keyword>
<accession>A0A5J5IYA2</accession>
<evidence type="ECO:0000256" key="1">
    <source>
        <dbReference type="ARBA" id="ARBA00023002"/>
    </source>
</evidence>
<name>A0A5J5IYA2_9MICO</name>
<dbReference type="Pfam" id="PF02347">
    <property type="entry name" value="GDC-P"/>
    <property type="match status" value="1"/>
</dbReference>
<feature type="domain" description="Glycine cleavage system P-protein N-terminal" evidence="2">
    <location>
        <begin position="13"/>
        <end position="459"/>
    </location>
</feature>
<comment type="caution">
    <text evidence="3">The sequence shown here is derived from an EMBL/GenBank/DDBJ whole genome shotgun (WGS) entry which is preliminary data.</text>
</comment>
<dbReference type="InterPro" id="IPR015424">
    <property type="entry name" value="PyrdxlP-dep_Trfase"/>
</dbReference>
<dbReference type="RefSeq" id="WP_150449941.1">
    <property type="nucleotide sequence ID" value="NZ_VYSA01000003.1"/>
</dbReference>
<dbReference type="InterPro" id="IPR015422">
    <property type="entry name" value="PyrdxlP-dep_Trfase_small"/>
</dbReference>
<dbReference type="Gene3D" id="3.40.640.10">
    <property type="entry name" value="Type I PLP-dependent aspartate aminotransferase-like (Major domain)"/>
    <property type="match status" value="1"/>
</dbReference>
<dbReference type="InterPro" id="IPR023010">
    <property type="entry name" value="GcvPA"/>
</dbReference>
<keyword evidence="4" id="KW-1185">Reference proteome</keyword>
<dbReference type="InterPro" id="IPR049315">
    <property type="entry name" value="GDC-P_N"/>
</dbReference>
<dbReference type="Proteomes" id="UP000325827">
    <property type="component" value="Unassembled WGS sequence"/>
</dbReference>
<dbReference type="SUPFAM" id="SSF53383">
    <property type="entry name" value="PLP-dependent transferases"/>
    <property type="match status" value="1"/>
</dbReference>
<proteinExistence type="predicted"/>
<reference evidence="4" key="1">
    <citation type="submission" date="2019-09" db="EMBL/GenBank/DDBJ databases">
        <title>Mumia zhuanghuii sp. nov. isolated from the intestinal contents of plateau pika (Ochotona curzoniae) in the Qinghai-Tibet plateau of China.</title>
        <authorList>
            <person name="Tian Z."/>
        </authorList>
    </citation>
    <scope>NUCLEOTIDE SEQUENCE [LARGE SCALE GENOMIC DNA]</scope>
    <source>
        <strain evidence="4">JCM 30598</strain>
    </source>
</reference>
<dbReference type="GO" id="GO:0009116">
    <property type="term" value="P:nucleoside metabolic process"/>
    <property type="evidence" value="ECO:0007669"/>
    <property type="project" value="InterPro"/>
</dbReference>
<dbReference type="OrthoDB" id="9801272at2"/>
<protein>
    <submittedName>
        <fullName evidence="3">Aminomethyl-transferring glycine dehydrogenase subunit GcvPA</fullName>
        <ecNumber evidence="3">1.4.4.2</ecNumber>
    </submittedName>
</protein>
<evidence type="ECO:0000259" key="2">
    <source>
        <dbReference type="Pfam" id="PF02347"/>
    </source>
</evidence>
<evidence type="ECO:0000313" key="4">
    <source>
        <dbReference type="Proteomes" id="UP000325827"/>
    </source>
</evidence>
<dbReference type="AlphaFoldDB" id="A0A5J5IYA2"/>
<evidence type="ECO:0000313" key="3">
    <source>
        <dbReference type="EMBL" id="KAA9106592.1"/>
    </source>
</evidence>
<dbReference type="NCBIfam" id="NF001696">
    <property type="entry name" value="PRK00451.1"/>
    <property type="match status" value="1"/>
</dbReference>
<dbReference type="InterPro" id="IPR015421">
    <property type="entry name" value="PyrdxlP-dep_Trfase_major"/>
</dbReference>
<dbReference type="GO" id="GO:0004375">
    <property type="term" value="F:glycine dehydrogenase (decarboxylating) activity"/>
    <property type="evidence" value="ECO:0007669"/>
    <property type="project" value="UniProtKB-EC"/>
</dbReference>
<gene>
    <name evidence="3" type="ORF">F6B43_15820</name>
</gene>
<dbReference type="Gene3D" id="3.90.1150.10">
    <property type="entry name" value="Aspartate Aminotransferase, domain 1"/>
    <property type="match status" value="1"/>
</dbReference>
<dbReference type="EMBL" id="VYSA01000003">
    <property type="protein sequence ID" value="KAA9106592.1"/>
    <property type="molecule type" value="Genomic_DNA"/>
</dbReference>
<dbReference type="PANTHER" id="PTHR42806:SF1">
    <property type="entry name" value="GLYCINE DEHYDROGENASE (DECARBOXYLATING)"/>
    <property type="match status" value="1"/>
</dbReference>
<organism evidence="3 4">
    <name type="scientific">Microbacterium rhizomatis</name>
    <dbReference type="NCBI Taxonomy" id="1631477"/>
    <lineage>
        <taxon>Bacteria</taxon>
        <taxon>Bacillati</taxon>
        <taxon>Actinomycetota</taxon>
        <taxon>Actinomycetes</taxon>
        <taxon>Micrococcales</taxon>
        <taxon>Microbacteriaceae</taxon>
        <taxon>Microbacterium</taxon>
    </lineage>
</organism>